<dbReference type="InterPro" id="IPR006175">
    <property type="entry name" value="YjgF/YER057c/UK114"/>
</dbReference>
<gene>
    <name evidence="2" type="ORF">EJC50_20340</name>
</gene>
<dbReference type="GO" id="GO:0019239">
    <property type="term" value="F:deaminase activity"/>
    <property type="evidence" value="ECO:0007669"/>
    <property type="project" value="TreeGrafter"/>
</dbReference>
<dbReference type="FunFam" id="3.30.1330.40:FF:000001">
    <property type="entry name" value="L-PSP family endoribonuclease"/>
    <property type="match status" value="1"/>
</dbReference>
<evidence type="ECO:0000256" key="1">
    <source>
        <dbReference type="ARBA" id="ARBA00010552"/>
    </source>
</evidence>
<dbReference type="CDD" id="cd00448">
    <property type="entry name" value="YjgF_YER057c_UK114_family"/>
    <property type="match status" value="1"/>
</dbReference>
<dbReference type="PANTHER" id="PTHR11803">
    <property type="entry name" value="2-IMINOBUTANOATE/2-IMINOPROPANOATE DEAMINASE RIDA"/>
    <property type="match status" value="1"/>
</dbReference>
<dbReference type="Gene3D" id="3.30.1330.40">
    <property type="entry name" value="RutC-like"/>
    <property type="match status" value="1"/>
</dbReference>
<reference evidence="3" key="1">
    <citation type="submission" date="2018-12" db="EMBL/GenBank/DDBJ databases">
        <title>Genome sequence of Peanibacillus sp.</title>
        <authorList>
            <person name="Subramani G."/>
            <person name="Srinivasan S."/>
            <person name="Kim M.K."/>
        </authorList>
    </citation>
    <scope>NUCLEOTIDE SEQUENCE [LARGE SCALE GENOMIC DNA]</scope>
    <source>
        <strain evidence="3">18JY67-1</strain>
    </source>
</reference>
<name>A0A3Q8X9A5_9BACL</name>
<dbReference type="OrthoDB" id="9803101at2"/>
<dbReference type="SUPFAM" id="SSF55298">
    <property type="entry name" value="YjgF-like"/>
    <property type="match status" value="1"/>
</dbReference>
<keyword evidence="3" id="KW-1185">Reference proteome</keyword>
<dbReference type="Proteomes" id="UP000272528">
    <property type="component" value="Chromosome"/>
</dbReference>
<comment type="similarity">
    <text evidence="1">Belongs to the RutC family.</text>
</comment>
<dbReference type="PANTHER" id="PTHR11803:SF58">
    <property type="entry name" value="PROTEIN HMF1-RELATED"/>
    <property type="match status" value="1"/>
</dbReference>
<dbReference type="AlphaFoldDB" id="A0A3Q8X9A5"/>
<protein>
    <submittedName>
        <fullName evidence="2">RidA family protein</fullName>
    </submittedName>
</protein>
<proteinExistence type="inferred from homology"/>
<dbReference type="KEGG" id="palb:EJC50_20340"/>
<dbReference type="EMBL" id="CP034437">
    <property type="protein sequence ID" value="AZN41759.1"/>
    <property type="molecule type" value="Genomic_DNA"/>
</dbReference>
<evidence type="ECO:0000313" key="2">
    <source>
        <dbReference type="EMBL" id="AZN41759.1"/>
    </source>
</evidence>
<dbReference type="InterPro" id="IPR035959">
    <property type="entry name" value="RutC-like_sf"/>
</dbReference>
<accession>A0A3Q8X9A5</accession>
<organism evidence="2 3">
    <name type="scientific">Paenibacillus albus</name>
    <dbReference type="NCBI Taxonomy" id="2495582"/>
    <lineage>
        <taxon>Bacteria</taxon>
        <taxon>Bacillati</taxon>
        <taxon>Bacillota</taxon>
        <taxon>Bacilli</taxon>
        <taxon>Bacillales</taxon>
        <taxon>Paenibacillaceae</taxon>
        <taxon>Paenibacillus</taxon>
    </lineage>
</organism>
<dbReference type="Pfam" id="PF01042">
    <property type="entry name" value="Ribonuc_L-PSP"/>
    <property type="match status" value="1"/>
</dbReference>
<evidence type="ECO:0000313" key="3">
    <source>
        <dbReference type="Proteomes" id="UP000272528"/>
    </source>
</evidence>
<dbReference type="GO" id="GO:0005829">
    <property type="term" value="C:cytosol"/>
    <property type="evidence" value="ECO:0007669"/>
    <property type="project" value="TreeGrafter"/>
</dbReference>
<sequence>MKQAILTAKAQQPGGMPYSQAIKTGNTVYVAGQGPFDPITGWSMGDDLQTQARQTLDNLKAILEEAGATMADVVKVTVILGEGANFDEFNDIYKEYFASPYPARTIFGSNIGFLVQIDATAVIA</sequence>
<dbReference type="RefSeq" id="WP_126017465.1">
    <property type="nucleotide sequence ID" value="NZ_CP034437.1"/>
</dbReference>